<gene>
    <name evidence="2" type="ORF">JT362_02875</name>
</gene>
<accession>A0ABT2J2I6</accession>
<evidence type="ECO:0000313" key="2">
    <source>
        <dbReference type="EMBL" id="MCT2582066.1"/>
    </source>
</evidence>
<dbReference type="Gene3D" id="3.40.50.1820">
    <property type="entry name" value="alpha/beta hydrolase"/>
    <property type="match status" value="1"/>
</dbReference>
<keyword evidence="2" id="KW-0378">Hydrolase</keyword>
<dbReference type="Proteomes" id="UP001156441">
    <property type="component" value="Unassembled WGS sequence"/>
</dbReference>
<keyword evidence="3" id="KW-1185">Reference proteome</keyword>
<feature type="domain" description="AB hydrolase-1" evidence="1">
    <location>
        <begin position="37"/>
        <end position="217"/>
    </location>
</feature>
<evidence type="ECO:0000259" key="1">
    <source>
        <dbReference type="Pfam" id="PF12697"/>
    </source>
</evidence>
<name>A0ABT2J2I6_9PSEU</name>
<protein>
    <submittedName>
        <fullName evidence="2">Alpha/beta hydrolase</fullName>
    </submittedName>
</protein>
<proteinExistence type="predicted"/>
<reference evidence="2 3" key="1">
    <citation type="submission" date="2021-02" db="EMBL/GenBank/DDBJ databases">
        <title>Actinophytocola xerophila sp. nov., isolated from soil of cotton cropping field.</title>
        <authorList>
            <person name="Huang R."/>
            <person name="Chen X."/>
            <person name="Ge X."/>
            <person name="Liu W."/>
        </authorList>
    </citation>
    <scope>NUCLEOTIDE SEQUENCE [LARGE SCALE GENOMIC DNA]</scope>
    <source>
        <strain evidence="2 3">S1-96</strain>
    </source>
</reference>
<dbReference type="InterPro" id="IPR000073">
    <property type="entry name" value="AB_hydrolase_1"/>
</dbReference>
<comment type="caution">
    <text evidence="2">The sequence shown here is derived from an EMBL/GenBank/DDBJ whole genome shotgun (WGS) entry which is preliminary data.</text>
</comment>
<dbReference type="InterPro" id="IPR029058">
    <property type="entry name" value="AB_hydrolase_fold"/>
</dbReference>
<dbReference type="RefSeq" id="WP_260189419.1">
    <property type="nucleotide sequence ID" value="NZ_JAFFZE010000004.1"/>
</dbReference>
<dbReference type="GO" id="GO:0016787">
    <property type="term" value="F:hydrolase activity"/>
    <property type="evidence" value="ECO:0007669"/>
    <property type="project" value="UniProtKB-KW"/>
</dbReference>
<dbReference type="EMBL" id="JAFFZE010000004">
    <property type="protein sequence ID" value="MCT2582066.1"/>
    <property type="molecule type" value="Genomic_DNA"/>
</dbReference>
<dbReference type="Pfam" id="PF12697">
    <property type="entry name" value="Abhydrolase_6"/>
    <property type="match status" value="1"/>
</dbReference>
<dbReference type="SUPFAM" id="SSF53474">
    <property type="entry name" value="alpha/beta-Hydrolases"/>
    <property type="match status" value="1"/>
</dbReference>
<evidence type="ECO:0000313" key="3">
    <source>
        <dbReference type="Proteomes" id="UP001156441"/>
    </source>
</evidence>
<sequence>MESQERILLATLGMVPRLLGHSAWREVRARRGGGLGVLLVPGFGCGDRTLTLTRTWLRARNYRPARARLGLNLGCTTTLVDRIVRRLEEHAEATGRRVVLVGQSRGGWLGRLAAARRPDLVRGLVMAGSPVLDPLGANPKVVRTARWLTRMSTMGVPGLLDADCFSGSCYRTNADALADPLPPDVPAVSIYSRSDRIAPWQLCQDPGADWVEISSSHTAMALHPDFYRTLEPRLAEWAATDEHATTAG</sequence>
<organism evidence="2 3">
    <name type="scientific">Actinophytocola gossypii</name>
    <dbReference type="NCBI Taxonomy" id="2812003"/>
    <lineage>
        <taxon>Bacteria</taxon>
        <taxon>Bacillati</taxon>
        <taxon>Actinomycetota</taxon>
        <taxon>Actinomycetes</taxon>
        <taxon>Pseudonocardiales</taxon>
        <taxon>Pseudonocardiaceae</taxon>
    </lineage>
</organism>